<dbReference type="InterPro" id="IPR010770">
    <property type="entry name" value="Ecd"/>
</dbReference>
<reference evidence="2 3" key="2">
    <citation type="journal article" date="2008" name="Nature">
        <title>The Phaeodactylum genome reveals the evolutionary history of diatom genomes.</title>
        <authorList>
            <person name="Bowler C."/>
            <person name="Allen A.E."/>
            <person name="Badger J.H."/>
            <person name="Grimwood J."/>
            <person name="Jabbari K."/>
            <person name="Kuo A."/>
            <person name="Maheswari U."/>
            <person name="Martens C."/>
            <person name="Maumus F."/>
            <person name="Otillar R.P."/>
            <person name="Rayko E."/>
            <person name="Salamov A."/>
            <person name="Vandepoele K."/>
            <person name="Beszteri B."/>
            <person name="Gruber A."/>
            <person name="Heijde M."/>
            <person name="Katinka M."/>
            <person name="Mock T."/>
            <person name="Valentin K."/>
            <person name="Verret F."/>
            <person name="Berges J.A."/>
            <person name="Brownlee C."/>
            <person name="Cadoret J.P."/>
            <person name="Chiovitti A."/>
            <person name="Choi C.J."/>
            <person name="Coesel S."/>
            <person name="De Martino A."/>
            <person name="Detter J.C."/>
            <person name="Durkin C."/>
            <person name="Falciatore A."/>
            <person name="Fournet J."/>
            <person name="Haruta M."/>
            <person name="Huysman M.J."/>
            <person name="Jenkins B.D."/>
            <person name="Jiroutova K."/>
            <person name="Jorgensen R.E."/>
            <person name="Joubert Y."/>
            <person name="Kaplan A."/>
            <person name="Kroger N."/>
            <person name="Kroth P.G."/>
            <person name="La Roche J."/>
            <person name="Lindquist E."/>
            <person name="Lommer M."/>
            <person name="Martin-Jezequel V."/>
            <person name="Lopez P.J."/>
            <person name="Lucas S."/>
            <person name="Mangogna M."/>
            <person name="McGinnis K."/>
            <person name="Medlin L.K."/>
            <person name="Montsant A."/>
            <person name="Oudot-Le Secq M.P."/>
            <person name="Napoli C."/>
            <person name="Obornik M."/>
            <person name="Parker M.S."/>
            <person name="Petit J.L."/>
            <person name="Porcel B.M."/>
            <person name="Poulsen N."/>
            <person name="Robison M."/>
            <person name="Rychlewski L."/>
            <person name="Rynearson T.A."/>
            <person name="Schmutz J."/>
            <person name="Shapiro H."/>
            <person name="Siaut M."/>
            <person name="Stanley M."/>
            <person name="Sussman M.R."/>
            <person name="Taylor A.R."/>
            <person name="Vardi A."/>
            <person name="von Dassow P."/>
            <person name="Vyverman W."/>
            <person name="Willis A."/>
            <person name="Wyrwicz L.S."/>
            <person name="Rokhsar D.S."/>
            <person name="Weissenbach J."/>
            <person name="Armbrust E.V."/>
            <person name="Green B.R."/>
            <person name="Van de Peer Y."/>
            <person name="Grigoriev I.V."/>
        </authorList>
    </citation>
    <scope>NUCLEOTIDE SEQUENCE [LARGE SCALE GENOMIC DNA]</scope>
    <source>
        <strain evidence="2 3">CCMP1335</strain>
    </source>
</reference>
<organism evidence="2 3">
    <name type="scientific">Thalassiosira pseudonana</name>
    <name type="common">Marine diatom</name>
    <name type="synonym">Cyclotella nana</name>
    <dbReference type="NCBI Taxonomy" id="35128"/>
    <lineage>
        <taxon>Eukaryota</taxon>
        <taxon>Sar</taxon>
        <taxon>Stramenopiles</taxon>
        <taxon>Ochrophyta</taxon>
        <taxon>Bacillariophyta</taxon>
        <taxon>Coscinodiscophyceae</taxon>
        <taxon>Thalassiosirophycidae</taxon>
        <taxon>Thalassiosirales</taxon>
        <taxon>Thalassiosiraceae</taxon>
        <taxon>Thalassiosira</taxon>
    </lineage>
</organism>
<accession>B8C753</accession>
<evidence type="ECO:0000313" key="3">
    <source>
        <dbReference type="Proteomes" id="UP000001449"/>
    </source>
</evidence>
<dbReference type="AlphaFoldDB" id="B8C753"/>
<dbReference type="Proteomes" id="UP000001449">
    <property type="component" value="Chromosome 8"/>
</dbReference>
<name>B8C753_THAPS</name>
<evidence type="ECO:0000313" key="2">
    <source>
        <dbReference type="EMBL" id="EED90684.1"/>
    </source>
</evidence>
<keyword evidence="3" id="KW-1185">Reference proteome</keyword>
<evidence type="ECO:0000256" key="1">
    <source>
        <dbReference type="SAM" id="MobiDB-lite"/>
    </source>
</evidence>
<dbReference type="Pfam" id="PF07093">
    <property type="entry name" value="SGT1"/>
    <property type="match status" value="1"/>
</dbReference>
<reference evidence="2 3" key="1">
    <citation type="journal article" date="2004" name="Science">
        <title>The genome of the diatom Thalassiosira pseudonana: ecology, evolution, and metabolism.</title>
        <authorList>
            <person name="Armbrust E.V."/>
            <person name="Berges J.A."/>
            <person name="Bowler C."/>
            <person name="Green B.R."/>
            <person name="Martinez D."/>
            <person name="Putnam N.H."/>
            <person name="Zhou S."/>
            <person name="Allen A.E."/>
            <person name="Apt K.E."/>
            <person name="Bechner M."/>
            <person name="Brzezinski M.A."/>
            <person name="Chaal B.K."/>
            <person name="Chiovitti A."/>
            <person name="Davis A.K."/>
            <person name="Demarest M.S."/>
            <person name="Detter J.C."/>
            <person name="Glavina T."/>
            <person name="Goodstein D."/>
            <person name="Hadi M.Z."/>
            <person name="Hellsten U."/>
            <person name="Hildebrand M."/>
            <person name="Jenkins B.D."/>
            <person name="Jurka J."/>
            <person name="Kapitonov V.V."/>
            <person name="Kroger N."/>
            <person name="Lau W.W."/>
            <person name="Lane T.W."/>
            <person name="Larimer F.W."/>
            <person name="Lippmeier J.C."/>
            <person name="Lucas S."/>
            <person name="Medina M."/>
            <person name="Montsant A."/>
            <person name="Obornik M."/>
            <person name="Parker M.S."/>
            <person name="Palenik B."/>
            <person name="Pazour G.J."/>
            <person name="Richardson P.M."/>
            <person name="Rynearson T.A."/>
            <person name="Saito M.A."/>
            <person name="Schwartz D.C."/>
            <person name="Thamatrakoln K."/>
            <person name="Valentin K."/>
            <person name="Vardi A."/>
            <person name="Wilkerson F.P."/>
            <person name="Rokhsar D.S."/>
        </authorList>
    </citation>
    <scope>NUCLEOTIDE SEQUENCE [LARGE SCALE GENOMIC DNA]</scope>
    <source>
        <strain evidence="2 3">CCMP1335</strain>
    </source>
</reference>
<dbReference type="PANTHER" id="PTHR13060:SF0">
    <property type="entry name" value="PROTEIN ECDYSONELESS HOMOLOG"/>
    <property type="match status" value="1"/>
</dbReference>
<feature type="compositionally biased region" description="Basic residues" evidence="1">
    <location>
        <begin position="659"/>
        <end position="669"/>
    </location>
</feature>
<dbReference type="eggNOG" id="KOG2406">
    <property type="taxonomic scope" value="Eukaryota"/>
</dbReference>
<dbReference type="PROSITE" id="PS50096">
    <property type="entry name" value="IQ"/>
    <property type="match status" value="1"/>
</dbReference>
<dbReference type="EMBL" id="CM000644">
    <property type="protein sequence ID" value="EED90684.1"/>
    <property type="molecule type" value="Genomic_DNA"/>
</dbReference>
<dbReference type="PANTHER" id="PTHR13060">
    <property type="entry name" value="SGT1 PROTEIN HSGT1 SUPPRESSOR OF GCR2"/>
    <property type="match status" value="1"/>
</dbReference>
<dbReference type="HOGENOM" id="CLU_318212_0_0_1"/>
<dbReference type="RefSeq" id="XP_002291833.1">
    <property type="nucleotide sequence ID" value="XM_002291797.1"/>
</dbReference>
<feature type="compositionally biased region" description="Basic and acidic residues" evidence="1">
    <location>
        <begin position="689"/>
        <end position="706"/>
    </location>
</feature>
<protein>
    <submittedName>
        <fullName evidence="2">Uncharacterized protein</fullName>
    </submittedName>
</protein>
<dbReference type="GeneID" id="7452839"/>
<dbReference type="GO" id="GO:0005634">
    <property type="term" value="C:nucleus"/>
    <property type="evidence" value="ECO:0000318"/>
    <property type="project" value="GO_Central"/>
</dbReference>
<sequence length="915" mass="100790">MDLGGPSSSIEADGGGDKNALILSLYLIESEEDILPSSTTTDGVATVKQRATLYTRLCEACTIANVVLQSAASTITSKTTNNNQLYRPWSSGGDGPLFGIHCDSSYGLNGNGATNGGFDADDVWQSQSPPSTINGSKSNTKRTVDEYLGRQTTHTKQHQSHHQPHLRAICQYGNDINDLWRCIYLALQISSKLSFNQLQCAIECWDRNDGHILLIEAAEHLPSWVDDDVLQGGVGGPGGCRNRCWLMNGEVHLIPRKDRDTITAGDGSGDTVDRLDRRDALCALMESAKYDGGSMTVASESVQSAIRGRIERTSYAARCNNETESKPSNSHWHVAAAALPASVAHFVQKHPSLVPLLVDSFCKHAPVYLNQKGSSKKEETDCNSVYDAYEDDTPQEKGSNNKPVGTDKQTTPSATTLQPSTKNKETETLGTLFPYEQLVVLPIILTRTNYAELVTGRGIVPSFPIPSQYRSVELNRFQRQLRQTANVDSGEDAVVNPFQRAVDVGIRLCAGLDWVLGISCDDSSGEGDAVTNSLGELERRLRIYWTRIDAEASKRTASNASEDTDHASLAWIEKLSKSLWKEPCPSTRINQSLRDITQSGMKRALKWQRDEYGEGYFPMPRTWEVDSDKWMEVNSLEELETEMRKLSSPKATAEPSTGKSRRTTRRSRRNLAQSTVNQTNNDKCNVQTDHPKSKQSFPEDKQNEDVQSLKKMMDGFRSLVEGEGELEGVVTHKALEGSNPKETVKDTEFAEQLMSKEVNINPRLFLNELHSMLHSNSLTDYVSGGEKNQEISKFFYKEDLEDGSMSDDSEDSADEEVGSKALLLSQLGNGLREDDPFSLKNIMQAMDHDLRTDDAAHQSIKNLSASAEEIGDDFGGDGDLTILSNLLSSLEAEGDEAGPVTNILREMGIAPPRPT</sequence>
<dbReference type="PaxDb" id="35128-Thaps23795"/>
<feature type="region of interest" description="Disordered" evidence="1">
    <location>
        <begin position="388"/>
        <end position="425"/>
    </location>
</feature>
<gene>
    <name evidence="2" type="ORF">THAPSDRAFT_23795</name>
</gene>
<proteinExistence type="predicted"/>
<dbReference type="KEGG" id="tps:THAPSDRAFT_23795"/>
<dbReference type="InParanoid" id="B8C753"/>
<feature type="compositionally biased region" description="Polar residues" evidence="1">
    <location>
        <begin position="670"/>
        <end position="688"/>
    </location>
</feature>
<feature type="compositionally biased region" description="Polar residues" evidence="1">
    <location>
        <begin position="396"/>
        <end position="421"/>
    </location>
</feature>
<dbReference type="STRING" id="35128.B8C753"/>
<feature type="region of interest" description="Disordered" evidence="1">
    <location>
        <begin position="641"/>
        <end position="706"/>
    </location>
</feature>